<dbReference type="GO" id="GO:0016747">
    <property type="term" value="F:acyltransferase activity, transferring groups other than amino-acyl groups"/>
    <property type="evidence" value="ECO:0007669"/>
    <property type="project" value="InterPro"/>
</dbReference>
<dbReference type="AlphaFoldDB" id="A0A917W880"/>
<gene>
    <name evidence="2" type="ORF">GCM10011575_45590</name>
</gene>
<dbReference type="EMBL" id="BMMZ01000018">
    <property type="protein sequence ID" value="GGL82265.1"/>
    <property type="molecule type" value="Genomic_DNA"/>
</dbReference>
<sequence>MRDVSDLEDLRDLTDGDLLCEWTAQGFAKRPGGTARAWTTDDGAAVAVACPRLATKDRVAVHGSVAAAAGLIGLVLDEVGDSFRPIGDPALIRKLTAMVELSNGSGLEIGTPFGWMDRRDPLDHTSSGARWLGAEHIPEIDELLDRAHADSDARPSDPDVESWAGVRDGQGRLVATAGLGWSAPTIGYLVGVAVDPGSRGRGLGEQVCRLVAGAAITERGAVGLMVDEDNSGARRLYAKLGLDYRPVLAAQVRSGRVTGGIGAA</sequence>
<reference evidence="2" key="2">
    <citation type="submission" date="2020-09" db="EMBL/GenBank/DDBJ databases">
        <authorList>
            <person name="Sun Q."/>
            <person name="Zhou Y."/>
        </authorList>
    </citation>
    <scope>NUCLEOTIDE SEQUENCE</scope>
    <source>
        <strain evidence="2">CGMCC 4.7306</strain>
    </source>
</reference>
<organism evidence="2 3">
    <name type="scientific">Microlunatus endophyticus</name>
    <dbReference type="NCBI Taxonomy" id="1716077"/>
    <lineage>
        <taxon>Bacteria</taxon>
        <taxon>Bacillati</taxon>
        <taxon>Actinomycetota</taxon>
        <taxon>Actinomycetes</taxon>
        <taxon>Propionibacteriales</taxon>
        <taxon>Propionibacteriaceae</taxon>
        <taxon>Microlunatus</taxon>
    </lineage>
</organism>
<protein>
    <recommendedName>
        <fullName evidence="1">N-acetyltransferase domain-containing protein</fullName>
    </recommendedName>
</protein>
<dbReference type="Pfam" id="PF00583">
    <property type="entry name" value="Acetyltransf_1"/>
    <property type="match status" value="1"/>
</dbReference>
<feature type="domain" description="N-acetyltransferase" evidence="1">
    <location>
        <begin position="127"/>
        <end position="264"/>
    </location>
</feature>
<reference evidence="2" key="1">
    <citation type="journal article" date="2014" name="Int. J. Syst. Evol. Microbiol.">
        <title>Complete genome sequence of Corynebacterium casei LMG S-19264T (=DSM 44701T), isolated from a smear-ripened cheese.</title>
        <authorList>
            <consortium name="US DOE Joint Genome Institute (JGI-PGF)"/>
            <person name="Walter F."/>
            <person name="Albersmeier A."/>
            <person name="Kalinowski J."/>
            <person name="Ruckert C."/>
        </authorList>
    </citation>
    <scope>NUCLEOTIDE SEQUENCE</scope>
    <source>
        <strain evidence="2">CGMCC 4.7306</strain>
    </source>
</reference>
<proteinExistence type="predicted"/>
<name>A0A917W880_9ACTN</name>
<dbReference type="PROSITE" id="PS51186">
    <property type="entry name" value="GNAT"/>
    <property type="match status" value="1"/>
</dbReference>
<comment type="caution">
    <text evidence="2">The sequence shown here is derived from an EMBL/GenBank/DDBJ whole genome shotgun (WGS) entry which is preliminary data.</text>
</comment>
<evidence type="ECO:0000313" key="3">
    <source>
        <dbReference type="Proteomes" id="UP000613840"/>
    </source>
</evidence>
<dbReference type="SUPFAM" id="SSF55729">
    <property type="entry name" value="Acyl-CoA N-acyltransferases (Nat)"/>
    <property type="match status" value="1"/>
</dbReference>
<dbReference type="InterPro" id="IPR000182">
    <property type="entry name" value="GNAT_dom"/>
</dbReference>
<accession>A0A917W880</accession>
<dbReference type="Proteomes" id="UP000613840">
    <property type="component" value="Unassembled WGS sequence"/>
</dbReference>
<dbReference type="InterPro" id="IPR016181">
    <property type="entry name" value="Acyl_CoA_acyltransferase"/>
</dbReference>
<dbReference type="CDD" id="cd04301">
    <property type="entry name" value="NAT_SF"/>
    <property type="match status" value="1"/>
</dbReference>
<evidence type="ECO:0000313" key="2">
    <source>
        <dbReference type="EMBL" id="GGL82265.1"/>
    </source>
</evidence>
<evidence type="ECO:0000259" key="1">
    <source>
        <dbReference type="PROSITE" id="PS51186"/>
    </source>
</evidence>
<dbReference type="RefSeq" id="WP_188898198.1">
    <property type="nucleotide sequence ID" value="NZ_BMMZ01000018.1"/>
</dbReference>
<dbReference type="Gene3D" id="3.40.630.30">
    <property type="match status" value="1"/>
</dbReference>
<keyword evidence="3" id="KW-1185">Reference proteome</keyword>